<evidence type="ECO:0000259" key="1">
    <source>
        <dbReference type="Pfam" id="PF16087"/>
    </source>
</evidence>
<feature type="non-terminal residue" evidence="2">
    <location>
        <position position="292"/>
    </location>
</feature>
<dbReference type="EMBL" id="KK118432">
    <property type="protein sequence ID" value="KFM72950.1"/>
    <property type="molecule type" value="Genomic_DNA"/>
</dbReference>
<dbReference type="Pfam" id="PF16087">
    <property type="entry name" value="DUF4817"/>
    <property type="match status" value="1"/>
</dbReference>
<dbReference type="PANTHER" id="PTHR47326:SF1">
    <property type="entry name" value="HTH PSQ-TYPE DOMAIN-CONTAINING PROTEIN"/>
    <property type="match status" value="1"/>
</dbReference>
<proteinExistence type="predicted"/>
<keyword evidence="3" id="KW-1185">Reference proteome</keyword>
<protein>
    <recommendedName>
        <fullName evidence="1">DUF4817 domain-containing protein</fullName>
    </recommendedName>
</protein>
<accession>A0A087U6G1</accession>
<dbReference type="AlphaFoldDB" id="A0A087U6G1"/>
<dbReference type="PANTHER" id="PTHR47326">
    <property type="entry name" value="TRANSPOSABLE ELEMENT TC3 TRANSPOSASE-LIKE PROTEIN"/>
    <property type="match status" value="1"/>
</dbReference>
<dbReference type="Proteomes" id="UP000054359">
    <property type="component" value="Unassembled WGS sequence"/>
</dbReference>
<dbReference type="OrthoDB" id="6437217at2759"/>
<evidence type="ECO:0000313" key="2">
    <source>
        <dbReference type="EMBL" id="KFM72950.1"/>
    </source>
</evidence>
<gene>
    <name evidence="2" type="ORF">X975_25428</name>
</gene>
<dbReference type="STRING" id="407821.A0A087U6G1"/>
<dbReference type="InterPro" id="IPR032135">
    <property type="entry name" value="DUF4817"/>
</dbReference>
<name>A0A087U6G1_STEMI</name>
<sequence>MPARSYKFTHREKADMHLMYGADNGNGRAALRLHQERFPNRRMPKHTIFERLHRSLCENGSFEATSDTRSGSRTARQHRIEESILNIAHESPQTSTRAIPRRLQLSHSTVWRLLNENGLHPYHLQRVQALQETDYPLRVHFCHWFLQQCEAQADFPSDVLFKDEATFSQMAPSIVTTCTCGQLIIHTALVHMYSSVRRSSPVDGRALWESCLNEAPDVAIYIYGQNLEHRFGFPKVRLTGADYDRLLYMYGSQRNVFHCHCAIVKPDFNAVKIMMRGVISSGQWVLKWISVH</sequence>
<organism evidence="2 3">
    <name type="scientific">Stegodyphus mimosarum</name>
    <name type="common">African social velvet spider</name>
    <dbReference type="NCBI Taxonomy" id="407821"/>
    <lineage>
        <taxon>Eukaryota</taxon>
        <taxon>Metazoa</taxon>
        <taxon>Ecdysozoa</taxon>
        <taxon>Arthropoda</taxon>
        <taxon>Chelicerata</taxon>
        <taxon>Arachnida</taxon>
        <taxon>Araneae</taxon>
        <taxon>Araneomorphae</taxon>
        <taxon>Entelegynae</taxon>
        <taxon>Eresoidea</taxon>
        <taxon>Eresidae</taxon>
        <taxon>Stegodyphus</taxon>
    </lineage>
</organism>
<evidence type="ECO:0000313" key="3">
    <source>
        <dbReference type="Proteomes" id="UP000054359"/>
    </source>
</evidence>
<reference evidence="2 3" key="1">
    <citation type="submission" date="2013-11" db="EMBL/GenBank/DDBJ databases">
        <title>Genome sequencing of Stegodyphus mimosarum.</title>
        <authorList>
            <person name="Bechsgaard J."/>
        </authorList>
    </citation>
    <scope>NUCLEOTIDE SEQUENCE [LARGE SCALE GENOMIC DNA]</scope>
</reference>
<feature type="domain" description="DUF4817" evidence="1">
    <location>
        <begin position="11"/>
        <end position="62"/>
    </location>
</feature>